<evidence type="ECO:0000313" key="3">
    <source>
        <dbReference type="Proteomes" id="UP000183843"/>
    </source>
</evidence>
<dbReference type="Pfam" id="PF01510">
    <property type="entry name" value="Amidase_2"/>
    <property type="match status" value="1"/>
</dbReference>
<proteinExistence type="predicted"/>
<dbReference type="EMBL" id="FOJX01000001">
    <property type="protein sequence ID" value="SFA72785.1"/>
    <property type="molecule type" value="Genomic_DNA"/>
</dbReference>
<dbReference type="GO" id="GO:0008745">
    <property type="term" value="F:N-acetylmuramoyl-L-alanine amidase activity"/>
    <property type="evidence" value="ECO:0007669"/>
    <property type="project" value="InterPro"/>
</dbReference>
<reference evidence="2 3" key="1">
    <citation type="submission" date="2016-10" db="EMBL/GenBank/DDBJ databases">
        <authorList>
            <person name="de Groot N.N."/>
        </authorList>
    </citation>
    <scope>NUCLEOTIDE SEQUENCE [LARGE SCALE GENOMIC DNA]</scope>
    <source>
        <strain evidence="2 3">L14</strain>
    </source>
</reference>
<feature type="domain" description="N-acetylmuramoyl-L-alanine amidase" evidence="1">
    <location>
        <begin position="43"/>
        <end position="150"/>
    </location>
</feature>
<dbReference type="InterPro" id="IPR036505">
    <property type="entry name" value="Amidase/PGRP_sf"/>
</dbReference>
<accession>A0A1I0V8X7</accession>
<dbReference type="Gene3D" id="3.40.80.10">
    <property type="entry name" value="Peptidoglycan recognition protein-like"/>
    <property type="match status" value="1"/>
</dbReference>
<name>A0A1I0V8X7_SELRU</name>
<evidence type="ECO:0000259" key="1">
    <source>
        <dbReference type="Pfam" id="PF01510"/>
    </source>
</evidence>
<dbReference type="Proteomes" id="UP000183843">
    <property type="component" value="Unassembled WGS sequence"/>
</dbReference>
<dbReference type="InterPro" id="IPR002502">
    <property type="entry name" value="Amidase_domain"/>
</dbReference>
<dbReference type="AlphaFoldDB" id="A0A1I0V8X7"/>
<protein>
    <submittedName>
        <fullName evidence="2">N-acetylmuramoyl-L-alanine amidase</fullName>
    </submittedName>
</protein>
<gene>
    <name evidence="2" type="ORF">SAMN05216587_101389</name>
</gene>
<dbReference type="RefSeq" id="WP_074812236.1">
    <property type="nucleotide sequence ID" value="NZ_FOJX01000001.1"/>
</dbReference>
<dbReference type="GO" id="GO:0009253">
    <property type="term" value="P:peptidoglycan catabolic process"/>
    <property type="evidence" value="ECO:0007669"/>
    <property type="project" value="InterPro"/>
</dbReference>
<organism evidence="2 3">
    <name type="scientific">Selenomonas ruminantium</name>
    <dbReference type="NCBI Taxonomy" id="971"/>
    <lineage>
        <taxon>Bacteria</taxon>
        <taxon>Bacillati</taxon>
        <taxon>Bacillota</taxon>
        <taxon>Negativicutes</taxon>
        <taxon>Selenomonadales</taxon>
        <taxon>Selenomonadaceae</taxon>
        <taxon>Selenomonas</taxon>
    </lineage>
</organism>
<dbReference type="SUPFAM" id="SSF55846">
    <property type="entry name" value="N-acetylmuramoyl-L-alanine amidase-like"/>
    <property type="match status" value="1"/>
</dbReference>
<evidence type="ECO:0000313" key="2">
    <source>
        <dbReference type="EMBL" id="SFA72785.1"/>
    </source>
</evidence>
<sequence>MAHVVSKSEMRHVSVEELRQMASDCRESIWAQAQAIGREPKIYLHWTAGHYGQFWDDYHVQIDEDGEIYVYGELDEILSHTWRRNTGAIGVTLLCGYQANTSDLGPEPPTAAQIEGMARAIEALADGLWLTICKEFVATHGECADNETNDWCHEDYGPRTTCERWDLEYLQTDESPAFNPWAEDGSRGGDVLRGKANWYHNQRG</sequence>